<dbReference type="Pfam" id="PF02698">
    <property type="entry name" value="DUF218"/>
    <property type="match status" value="1"/>
</dbReference>
<organism evidence="3 4">
    <name type="scientific">Mucilaginibacter aquariorum</name>
    <dbReference type="NCBI Taxonomy" id="2967225"/>
    <lineage>
        <taxon>Bacteria</taxon>
        <taxon>Pseudomonadati</taxon>
        <taxon>Bacteroidota</taxon>
        <taxon>Sphingobacteriia</taxon>
        <taxon>Sphingobacteriales</taxon>
        <taxon>Sphingobacteriaceae</taxon>
        <taxon>Mucilaginibacter</taxon>
    </lineage>
</organism>
<evidence type="ECO:0000313" key="4">
    <source>
        <dbReference type="Proteomes" id="UP001204376"/>
    </source>
</evidence>
<dbReference type="PANTHER" id="PTHR30336:SF4">
    <property type="entry name" value="ENVELOPE BIOGENESIS FACTOR ELYC"/>
    <property type="match status" value="1"/>
</dbReference>
<dbReference type="CDD" id="cd06259">
    <property type="entry name" value="YdcF-like"/>
    <property type="match status" value="1"/>
</dbReference>
<sequence length="246" mass="27303">MFFILSKILYVLILPLTWVFTLLAYVIFAKNHKIKQRGLVSAFIIFWFFGNQFTANAIANMWDVAPYQPSAKTYSTVIVLGGFISEDKNGKGYFNGAVGRFKTATALIANGTAKHILFSGGNADLNPDGFSEATFVGEQLRKLNIADSLILLDGKARNTLENTANAKKLLQKANLKPPYLLVTSAYHMRRARHIFEKAGLDVVAYPCDYAPKGVIMPTSFVPGEEAFGKWNLYIKEMIGYIVTGLK</sequence>
<keyword evidence="4" id="KW-1185">Reference proteome</keyword>
<feature type="transmembrane region" description="Helical" evidence="1">
    <location>
        <begin position="40"/>
        <end position="62"/>
    </location>
</feature>
<dbReference type="EMBL" id="JANHOH010000012">
    <property type="protein sequence ID" value="MCQ6961218.1"/>
    <property type="molecule type" value="Genomic_DNA"/>
</dbReference>
<dbReference type="RefSeq" id="WP_256541388.1">
    <property type="nucleotide sequence ID" value="NZ_JANHOH010000012.1"/>
</dbReference>
<dbReference type="Gene3D" id="3.40.50.620">
    <property type="entry name" value="HUPs"/>
    <property type="match status" value="1"/>
</dbReference>
<evidence type="ECO:0000256" key="1">
    <source>
        <dbReference type="SAM" id="Phobius"/>
    </source>
</evidence>
<dbReference type="InterPro" id="IPR051599">
    <property type="entry name" value="Cell_Envelope_Assoc"/>
</dbReference>
<accession>A0ABT1T9B9</accession>
<dbReference type="Proteomes" id="UP001204376">
    <property type="component" value="Unassembled WGS sequence"/>
</dbReference>
<protein>
    <submittedName>
        <fullName evidence="3">YdcF family protein</fullName>
    </submittedName>
</protein>
<keyword evidence="1" id="KW-0472">Membrane</keyword>
<keyword evidence="1" id="KW-1133">Transmembrane helix</keyword>
<comment type="caution">
    <text evidence="3">The sequence shown here is derived from an EMBL/GenBank/DDBJ whole genome shotgun (WGS) entry which is preliminary data.</text>
</comment>
<feature type="domain" description="DUF218" evidence="2">
    <location>
        <begin position="76"/>
        <end position="239"/>
    </location>
</feature>
<keyword evidence="1" id="KW-0812">Transmembrane</keyword>
<name>A0ABT1T9B9_9SPHI</name>
<proteinExistence type="predicted"/>
<feature type="transmembrane region" description="Helical" evidence="1">
    <location>
        <begin position="6"/>
        <end position="28"/>
    </location>
</feature>
<evidence type="ECO:0000313" key="3">
    <source>
        <dbReference type="EMBL" id="MCQ6961218.1"/>
    </source>
</evidence>
<reference evidence="3 4" key="1">
    <citation type="submission" date="2022-07" db="EMBL/GenBank/DDBJ databases">
        <title>Mucilaginibacter sp. JC4.</title>
        <authorList>
            <person name="Le V."/>
            <person name="Ko S.-R."/>
            <person name="Ahn C.-Y."/>
            <person name="Oh H.-M."/>
        </authorList>
    </citation>
    <scope>NUCLEOTIDE SEQUENCE [LARGE SCALE GENOMIC DNA]</scope>
    <source>
        <strain evidence="3 4">JC4</strain>
    </source>
</reference>
<gene>
    <name evidence="3" type="ORF">NPE20_24810</name>
</gene>
<dbReference type="PANTHER" id="PTHR30336">
    <property type="entry name" value="INNER MEMBRANE PROTEIN, PROBABLE PERMEASE"/>
    <property type="match status" value="1"/>
</dbReference>
<evidence type="ECO:0000259" key="2">
    <source>
        <dbReference type="Pfam" id="PF02698"/>
    </source>
</evidence>
<dbReference type="InterPro" id="IPR003848">
    <property type="entry name" value="DUF218"/>
</dbReference>
<dbReference type="InterPro" id="IPR014729">
    <property type="entry name" value="Rossmann-like_a/b/a_fold"/>
</dbReference>